<dbReference type="Gene3D" id="3.40.50.1220">
    <property type="entry name" value="TPP-binding domain"/>
    <property type="match status" value="1"/>
</dbReference>
<feature type="active site" description="Proton acceptor" evidence="7">
    <location>
        <position position="161"/>
    </location>
</feature>
<keyword evidence="4 7" id="KW-0862">Zinc</keyword>
<dbReference type="OrthoDB" id="361228at2759"/>
<feature type="region of interest" description="Disordered" evidence="8">
    <location>
        <begin position="739"/>
        <end position="784"/>
    </location>
</feature>
<dbReference type="InterPro" id="IPR029035">
    <property type="entry name" value="DHS-like_NAD/FAD-binding_dom"/>
</dbReference>
<dbReference type="EC" id="2.3.1.286" evidence="1"/>
<dbReference type="GO" id="GO:0005634">
    <property type="term" value="C:nucleus"/>
    <property type="evidence" value="ECO:0007669"/>
    <property type="project" value="TreeGrafter"/>
</dbReference>
<dbReference type="PROSITE" id="PS50305">
    <property type="entry name" value="SIRTUIN"/>
    <property type="match status" value="1"/>
</dbReference>
<protein>
    <recommendedName>
        <fullName evidence="1">protein acetyllysine N-acetyltransferase</fullName>
        <ecNumber evidence="1">2.3.1.286</ecNumber>
    </recommendedName>
</protein>
<dbReference type="InterPro" id="IPR050134">
    <property type="entry name" value="NAD-dep_sirtuin_deacylases"/>
</dbReference>
<dbReference type="InterPro" id="IPR026590">
    <property type="entry name" value="Ssirtuin_cat_dom"/>
</dbReference>
<evidence type="ECO:0000259" key="9">
    <source>
        <dbReference type="PROSITE" id="PS50305"/>
    </source>
</evidence>
<dbReference type="GO" id="GO:0017136">
    <property type="term" value="F:histone deacetylase activity, NAD-dependent"/>
    <property type="evidence" value="ECO:0007669"/>
    <property type="project" value="TreeGrafter"/>
</dbReference>
<dbReference type="GO" id="GO:0046872">
    <property type="term" value="F:metal ion binding"/>
    <property type="evidence" value="ECO:0007669"/>
    <property type="project" value="UniProtKB-KW"/>
</dbReference>
<dbReference type="PANTHER" id="PTHR11085">
    <property type="entry name" value="NAD-DEPENDENT PROTEIN DEACYLASE SIRTUIN-5, MITOCHONDRIAL-RELATED"/>
    <property type="match status" value="1"/>
</dbReference>
<dbReference type="eggNOG" id="KOG1905">
    <property type="taxonomic scope" value="Eukaryota"/>
</dbReference>
<feature type="compositionally biased region" description="Basic residues" evidence="8">
    <location>
        <begin position="768"/>
        <end position="784"/>
    </location>
</feature>
<keyword evidence="11" id="KW-1185">Reference proteome</keyword>
<dbReference type="AlphaFoldDB" id="L0B0Q8"/>
<sequence length="931" mass="103893">MVNSALMYASRLKKNDNKGPLGTLQLFDTPTDVHKKCNYLFQLLSASDNAILHTGAGVSTGAGIPDFRGPSGVWTIMKKQSKKKRSVTESDCVFRTNSKLSVTYGRKRKEAVEFVLALPSEAHLAILELLKAGVVKFIITQNIDGLHPLSGVRFSQLAELHGNVFTERCISCGRRYQRPYVAPTISFRFTGETCGICSFPPSGVLTDVVLDWFDKYEEHYENKAVEVSRAADLHVSLGTSLHIEPACHYASIDYYRNPDSPLVIVNFQKTKLDPEANEVIHSDVNKLFISLLKRFKLNLEVYLRKVILSVVKYEENGNCVLLIRLPSILKVRLESNDPVNLRHECLSSTQGIHKFTFCLPFTLILTLWYDTQVTIHVPYERVPLFKGEVWEICIAATDGRRAKNSERVIQCDEMGVDLLRIIEMKVYFNSHFIPEKPCKLLAFMDLIDTTPYDFINFPLPNSLIILAYFWGTPGVRNVSKMHYPNALIKSMFPELVSDNKYGVADYIFKNESGKPSVEYKHPVVPKAQNPFSMDSSLSVDPEISMDPTRMENVQAGYPVGTIKSEYQQGAFGMYPSAVPETREQSAPMDMRWPLDKPLYAMDTFNIRNRRGTKTGVKRGRPKKIAEDPETVKMRRNDFNDPNTYANPYTGDLFTTELTEEARAMDVGDPVVVGAPSKNPSDGPDSSNSTTPIKEHFVSAALSVGSSAGSSCSASQDTCITNTCSLDTLTSIDGSVASASNASFTDDTPSNADLSSFGVKPDGDYGTTPKKRTTKKKKSESGKKKKDMNAMLQLFKISGCIELAMRMAGDLGLASLKTSQISPNLQRLQVEKFTHALESSLPLKLYISKEHQLGELVDSVPYEVRSSLSRKGKIISNSRLSGNVNSFEVLFYQVISSSLNFSHVNNYVLIKSFAHQLPLWLLKHIADLFECR</sequence>
<feature type="binding site" evidence="7">
    <location>
        <position position="172"/>
    </location>
    <ligand>
        <name>Zn(2+)</name>
        <dbReference type="ChEBI" id="CHEBI:29105"/>
    </ligand>
</feature>
<dbReference type="VEuPathDB" id="PiroplasmaDB:BEWA_002530"/>
<feature type="compositionally biased region" description="Polar residues" evidence="8">
    <location>
        <begin position="739"/>
        <end position="753"/>
    </location>
</feature>
<dbReference type="GO" id="GO:0003714">
    <property type="term" value="F:transcription corepressor activity"/>
    <property type="evidence" value="ECO:0007669"/>
    <property type="project" value="TreeGrafter"/>
</dbReference>
<dbReference type="PANTHER" id="PTHR11085:SF12">
    <property type="entry name" value="NAD-DEPENDENT PROTEIN DEACYLASE SIRTUIN-6"/>
    <property type="match status" value="1"/>
</dbReference>
<dbReference type="Pfam" id="PF02146">
    <property type="entry name" value="SIR2"/>
    <property type="match status" value="1"/>
</dbReference>
<evidence type="ECO:0000313" key="11">
    <source>
        <dbReference type="Proteomes" id="UP000031512"/>
    </source>
</evidence>
<feature type="compositionally biased region" description="Polar residues" evidence="8">
    <location>
        <begin position="677"/>
        <end position="691"/>
    </location>
</feature>
<proteinExistence type="inferred from homology"/>
<reference evidence="10 11" key="1">
    <citation type="journal article" date="2012" name="BMC Genomics">
        <title>Comparative genomic analysis and phylogenetic position of Theileria equi.</title>
        <authorList>
            <person name="Kappmeyer L.S."/>
            <person name="Thiagarajan M."/>
            <person name="Herndon D.R."/>
            <person name="Ramsay J.D."/>
            <person name="Caler E."/>
            <person name="Djikeng A."/>
            <person name="Gillespie J.J."/>
            <person name="Lau A.O."/>
            <person name="Roalson E.H."/>
            <person name="Silva J.C."/>
            <person name="Silva M.G."/>
            <person name="Suarez C.E."/>
            <person name="Ueti M.W."/>
            <person name="Nene V.M."/>
            <person name="Mealey R.H."/>
            <person name="Knowles D.P."/>
            <person name="Brayton K.A."/>
        </authorList>
    </citation>
    <scope>NUCLEOTIDE SEQUENCE [LARGE SCALE GENOMIC DNA]</scope>
    <source>
        <strain evidence="10 11">WA</strain>
    </source>
</reference>
<dbReference type="RefSeq" id="XP_004830512.1">
    <property type="nucleotide sequence ID" value="XM_004830455.1"/>
</dbReference>
<evidence type="ECO:0000256" key="5">
    <source>
        <dbReference type="ARBA" id="ARBA00023027"/>
    </source>
</evidence>
<dbReference type="GO" id="GO:0070403">
    <property type="term" value="F:NAD+ binding"/>
    <property type="evidence" value="ECO:0007669"/>
    <property type="project" value="InterPro"/>
</dbReference>
<evidence type="ECO:0000256" key="6">
    <source>
        <dbReference type="ARBA" id="ARBA00038170"/>
    </source>
</evidence>
<keyword evidence="2" id="KW-0808">Transferase</keyword>
<evidence type="ECO:0000256" key="3">
    <source>
        <dbReference type="ARBA" id="ARBA00022723"/>
    </source>
</evidence>
<dbReference type="EMBL" id="CP001670">
    <property type="protein sequence ID" value="AFZ80846.1"/>
    <property type="molecule type" value="Genomic_DNA"/>
</dbReference>
<feature type="binding site" evidence="7">
    <location>
        <position position="169"/>
    </location>
    <ligand>
        <name>Zn(2+)</name>
        <dbReference type="ChEBI" id="CHEBI:29105"/>
    </ligand>
</feature>
<gene>
    <name evidence="10" type="ORF">BEWA_002530</name>
</gene>
<keyword evidence="5" id="KW-0520">NAD</keyword>
<accession>L0B0Q8</accession>
<evidence type="ECO:0000256" key="7">
    <source>
        <dbReference type="PROSITE-ProRule" id="PRU00236"/>
    </source>
</evidence>
<dbReference type="GeneID" id="15804749"/>
<dbReference type="GO" id="GO:0000122">
    <property type="term" value="P:negative regulation of transcription by RNA polymerase II"/>
    <property type="evidence" value="ECO:0007669"/>
    <property type="project" value="TreeGrafter"/>
</dbReference>
<dbReference type="Gene3D" id="2.20.28.200">
    <property type="match status" value="1"/>
</dbReference>
<evidence type="ECO:0000256" key="8">
    <source>
        <dbReference type="SAM" id="MobiDB-lite"/>
    </source>
</evidence>
<evidence type="ECO:0000256" key="4">
    <source>
        <dbReference type="ARBA" id="ARBA00022833"/>
    </source>
</evidence>
<evidence type="ECO:0000313" key="10">
    <source>
        <dbReference type="EMBL" id="AFZ80846.1"/>
    </source>
</evidence>
<evidence type="ECO:0000256" key="2">
    <source>
        <dbReference type="ARBA" id="ARBA00022679"/>
    </source>
</evidence>
<feature type="region of interest" description="Disordered" evidence="8">
    <location>
        <begin position="669"/>
        <end position="691"/>
    </location>
</feature>
<evidence type="ECO:0000256" key="1">
    <source>
        <dbReference type="ARBA" id="ARBA00012928"/>
    </source>
</evidence>
<name>L0B0Q8_THEEQ</name>
<dbReference type="SUPFAM" id="SSF52467">
    <property type="entry name" value="DHS-like NAD/FAD-binding domain"/>
    <property type="match status" value="1"/>
</dbReference>
<dbReference type="KEGG" id="beq:BEWA_002530"/>
<feature type="binding site" evidence="7">
    <location>
        <position position="194"/>
    </location>
    <ligand>
        <name>Zn(2+)</name>
        <dbReference type="ChEBI" id="CHEBI:29105"/>
    </ligand>
</feature>
<dbReference type="Proteomes" id="UP000031512">
    <property type="component" value="Chromosome 3"/>
</dbReference>
<dbReference type="InterPro" id="IPR003000">
    <property type="entry name" value="Sirtuin"/>
</dbReference>
<comment type="similarity">
    <text evidence="6">Belongs to the sirtuin family. Class IV subfamily.</text>
</comment>
<dbReference type="STRING" id="1537102.L0B0Q8"/>
<keyword evidence="3 7" id="KW-0479">Metal-binding</keyword>
<feature type="domain" description="Deacetylase sirtuin-type" evidence="9">
    <location>
        <begin position="30"/>
        <end position="298"/>
    </location>
</feature>
<feature type="binding site" evidence="7">
    <location>
        <position position="197"/>
    </location>
    <ligand>
        <name>Zn(2+)</name>
        <dbReference type="ChEBI" id="CHEBI:29105"/>
    </ligand>
</feature>
<organism evidence="10 11">
    <name type="scientific">Theileria equi strain WA</name>
    <dbReference type="NCBI Taxonomy" id="1537102"/>
    <lineage>
        <taxon>Eukaryota</taxon>
        <taxon>Sar</taxon>
        <taxon>Alveolata</taxon>
        <taxon>Apicomplexa</taxon>
        <taxon>Aconoidasida</taxon>
        <taxon>Piroplasmida</taxon>
        <taxon>Theileriidae</taxon>
        <taxon>Theileria</taxon>
    </lineage>
</organism>